<dbReference type="Pfam" id="PF11706">
    <property type="entry name" value="zf-CGNR"/>
    <property type="match status" value="1"/>
</dbReference>
<organism evidence="2 3">
    <name type="scientific">Bailinhaonella thermotolerans</name>
    <dbReference type="NCBI Taxonomy" id="1070861"/>
    <lineage>
        <taxon>Bacteria</taxon>
        <taxon>Bacillati</taxon>
        <taxon>Actinomycetota</taxon>
        <taxon>Actinomycetes</taxon>
        <taxon>Streptosporangiales</taxon>
        <taxon>Streptosporangiaceae</taxon>
        <taxon>Bailinhaonella</taxon>
    </lineage>
</organism>
<evidence type="ECO:0000259" key="1">
    <source>
        <dbReference type="Pfam" id="PF11706"/>
    </source>
</evidence>
<dbReference type="Pfam" id="PF07336">
    <property type="entry name" value="ABATE"/>
    <property type="match status" value="1"/>
</dbReference>
<protein>
    <recommendedName>
        <fullName evidence="1">Zinc finger CGNR domain-containing protein</fullName>
    </recommendedName>
</protein>
<dbReference type="Gene3D" id="1.10.3300.10">
    <property type="entry name" value="Jann2411-like domain"/>
    <property type="match status" value="1"/>
</dbReference>
<dbReference type="RefSeq" id="WP_119929805.1">
    <property type="nucleotide sequence ID" value="NZ_QZEY01000015.1"/>
</dbReference>
<dbReference type="SUPFAM" id="SSF160904">
    <property type="entry name" value="Jann2411-like"/>
    <property type="match status" value="1"/>
</dbReference>
<dbReference type="Proteomes" id="UP000265768">
    <property type="component" value="Unassembled WGS sequence"/>
</dbReference>
<name>A0A3A4A8U9_9ACTN</name>
<sequence length="187" mass="20375">MKGFDFRGGRHCLNLAATVRRRWGAPVEQLTAPADLARWFTEAGLTAGPIPVEDADLVAARELREAIYDVITAHRLGREIPAGPLATLNAWAARPPRPLRLDPVPGARPLLAYGEQPAAGLLAELARDAVDLLAGPHSQRIRECENDRCSYLFVDTSRAAHRRWCSMGACGARAKMAAYRARTAASR</sequence>
<gene>
    <name evidence="2" type="ORF">D5H75_29280</name>
</gene>
<dbReference type="InterPro" id="IPR023286">
    <property type="entry name" value="ABATE_dom_sf"/>
</dbReference>
<reference evidence="2 3" key="1">
    <citation type="submission" date="2018-09" db="EMBL/GenBank/DDBJ databases">
        <title>YIM 75507 draft genome.</title>
        <authorList>
            <person name="Tang S."/>
            <person name="Feng Y."/>
        </authorList>
    </citation>
    <scope>NUCLEOTIDE SEQUENCE [LARGE SCALE GENOMIC DNA]</scope>
    <source>
        <strain evidence="2 3">YIM 75507</strain>
    </source>
</reference>
<comment type="caution">
    <text evidence="2">The sequence shown here is derived from an EMBL/GenBank/DDBJ whole genome shotgun (WGS) entry which is preliminary data.</text>
</comment>
<dbReference type="OrthoDB" id="123307at2"/>
<proteinExistence type="predicted"/>
<feature type="domain" description="Zinc finger CGNR" evidence="1">
    <location>
        <begin position="140"/>
        <end position="182"/>
    </location>
</feature>
<dbReference type="InterPro" id="IPR010852">
    <property type="entry name" value="ABATE"/>
</dbReference>
<dbReference type="EMBL" id="QZEY01000015">
    <property type="protein sequence ID" value="RJL24429.1"/>
    <property type="molecule type" value="Genomic_DNA"/>
</dbReference>
<keyword evidence="3" id="KW-1185">Reference proteome</keyword>
<accession>A0A3A4A8U9</accession>
<evidence type="ECO:0000313" key="3">
    <source>
        <dbReference type="Proteomes" id="UP000265768"/>
    </source>
</evidence>
<dbReference type="PANTHER" id="PTHR35525:SF3">
    <property type="entry name" value="BLL6575 PROTEIN"/>
    <property type="match status" value="1"/>
</dbReference>
<dbReference type="InterPro" id="IPR021005">
    <property type="entry name" value="Znf_CGNR"/>
</dbReference>
<dbReference type="PANTHER" id="PTHR35525">
    <property type="entry name" value="BLL6575 PROTEIN"/>
    <property type="match status" value="1"/>
</dbReference>
<dbReference type="AlphaFoldDB" id="A0A3A4A8U9"/>
<evidence type="ECO:0000313" key="2">
    <source>
        <dbReference type="EMBL" id="RJL24429.1"/>
    </source>
</evidence>